<dbReference type="EMBL" id="KB933176">
    <property type="protein sequence ID" value="EON99268.1"/>
    <property type="molecule type" value="Genomic_DNA"/>
</dbReference>
<dbReference type="PANTHER" id="PTHR11595">
    <property type="entry name" value="EF-HAND AND COILED-COIL DOMAIN-CONTAINING FAMILY MEMBER"/>
    <property type="match status" value="1"/>
</dbReference>
<dbReference type="RefSeq" id="XP_007915965.1">
    <property type="nucleotide sequence ID" value="XM_007917774.1"/>
</dbReference>
<dbReference type="Gene3D" id="3.30.70.60">
    <property type="match status" value="1"/>
</dbReference>
<dbReference type="GO" id="GO:0005829">
    <property type="term" value="C:cytosol"/>
    <property type="evidence" value="ECO:0007669"/>
    <property type="project" value="TreeGrafter"/>
</dbReference>
<dbReference type="GO" id="GO:0003746">
    <property type="term" value="F:translation elongation factor activity"/>
    <property type="evidence" value="ECO:0007669"/>
    <property type="project" value="UniProtKB-KW"/>
</dbReference>
<dbReference type="HOGENOM" id="CLU_2607702_0_0_1"/>
<keyword evidence="2 5" id="KW-0251">Elongation factor</keyword>
<dbReference type="Pfam" id="PF00736">
    <property type="entry name" value="EF1_GNE"/>
    <property type="match status" value="1"/>
</dbReference>
<proteinExistence type="inferred from homology"/>
<feature type="domain" description="Translation elongation factor EF1B beta/delta subunit guanine nucleotide exchange" evidence="4">
    <location>
        <begin position="26"/>
        <end position="78"/>
    </location>
</feature>
<dbReference type="GeneID" id="19325759"/>
<reference evidence="6" key="1">
    <citation type="journal article" date="2013" name="Genome Announc.">
        <title>Draft genome sequence of the ascomycete Phaeoacremonium aleophilum strain UCR-PA7, a causal agent of the esca disease complex in grapevines.</title>
        <authorList>
            <person name="Blanco-Ulate B."/>
            <person name="Rolshausen P."/>
            <person name="Cantu D."/>
        </authorList>
    </citation>
    <scope>NUCLEOTIDE SEQUENCE [LARGE SCALE GENOMIC DNA]</scope>
    <source>
        <strain evidence="6">UCR-PA7</strain>
    </source>
</reference>
<evidence type="ECO:0000313" key="5">
    <source>
        <dbReference type="EMBL" id="EON99268.1"/>
    </source>
</evidence>
<evidence type="ECO:0000259" key="4">
    <source>
        <dbReference type="Pfam" id="PF00736"/>
    </source>
</evidence>
<dbReference type="InterPro" id="IPR014038">
    <property type="entry name" value="EF1B_bsu/dsu_GNE"/>
</dbReference>
<gene>
    <name evidence="5" type="ORF">UCRPA7_5227</name>
</gene>
<accession>R8BIW8</accession>
<dbReference type="InterPro" id="IPR036219">
    <property type="entry name" value="eEF-1beta-like_sf"/>
</dbReference>
<dbReference type="KEGG" id="tmn:UCRPA7_5227"/>
<name>R8BIW8_PHAM7</name>
<sequence length="79" mass="8942">MTTSVIWKKRQGKKEAKPNVAVKSLMIRDVMPRDNETDMNAPEESVGAIKIYDLVWSASEFVAVGFGNKKIRINFVNEN</sequence>
<evidence type="ECO:0000313" key="6">
    <source>
        <dbReference type="Proteomes" id="UP000014074"/>
    </source>
</evidence>
<keyword evidence="6" id="KW-1185">Reference proteome</keyword>
<dbReference type="SUPFAM" id="SSF54984">
    <property type="entry name" value="eEF-1beta-like"/>
    <property type="match status" value="1"/>
</dbReference>
<evidence type="ECO:0000256" key="2">
    <source>
        <dbReference type="ARBA" id="ARBA00022768"/>
    </source>
</evidence>
<comment type="similarity">
    <text evidence="1">Belongs to the EF-1-beta/EF-1-delta family.</text>
</comment>
<dbReference type="PANTHER" id="PTHR11595:SF21">
    <property type="entry name" value="ELONGATION FACTOR 1-BETA"/>
    <property type="match status" value="1"/>
</dbReference>
<protein>
    <submittedName>
        <fullName evidence="5">Putative elongation factor 1-beta protein</fullName>
    </submittedName>
</protein>
<evidence type="ECO:0000256" key="3">
    <source>
        <dbReference type="ARBA" id="ARBA00022917"/>
    </source>
</evidence>
<dbReference type="InterPro" id="IPR014717">
    <property type="entry name" value="Transl_elong_EF1B/ribsomal_bS6"/>
</dbReference>
<dbReference type="AlphaFoldDB" id="R8BIW8"/>
<dbReference type="GO" id="GO:0005853">
    <property type="term" value="C:eukaryotic translation elongation factor 1 complex"/>
    <property type="evidence" value="ECO:0007669"/>
    <property type="project" value="InterPro"/>
</dbReference>
<evidence type="ECO:0000256" key="1">
    <source>
        <dbReference type="ARBA" id="ARBA00007411"/>
    </source>
</evidence>
<dbReference type="Proteomes" id="UP000014074">
    <property type="component" value="Unassembled WGS sequence"/>
</dbReference>
<keyword evidence="3" id="KW-0648">Protein biosynthesis</keyword>
<dbReference type="GO" id="GO:0005085">
    <property type="term" value="F:guanyl-nucleotide exchange factor activity"/>
    <property type="evidence" value="ECO:0007669"/>
    <property type="project" value="TreeGrafter"/>
</dbReference>
<dbReference type="InterPro" id="IPR049720">
    <property type="entry name" value="EF1B_bsu/dsu"/>
</dbReference>
<organism evidence="5 6">
    <name type="scientific">Phaeoacremonium minimum (strain UCR-PA7)</name>
    <name type="common">Esca disease fungus</name>
    <name type="synonym">Togninia minima</name>
    <dbReference type="NCBI Taxonomy" id="1286976"/>
    <lineage>
        <taxon>Eukaryota</taxon>
        <taxon>Fungi</taxon>
        <taxon>Dikarya</taxon>
        <taxon>Ascomycota</taxon>
        <taxon>Pezizomycotina</taxon>
        <taxon>Sordariomycetes</taxon>
        <taxon>Sordariomycetidae</taxon>
        <taxon>Togniniales</taxon>
        <taxon>Togniniaceae</taxon>
        <taxon>Phaeoacremonium</taxon>
    </lineage>
</organism>